<proteinExistence type="predicted"/>
<dbReference type="EMBL" id="OV121132">
    <property type="protein sequence ID" value="CAH0546130.1"/>
    <property type="molecule type" value="Genomic_DNA"/>
</dbReference>
<evidence type="ECO:0000256" key="1">
    <source>
        <dbReference type="ARBA" id="ARBA00004496"/>
    </source>
</evidence>
<dbReference type="SMART" id="SM00320">
    <property type="entry name" value="WD40"/>
    <property type="match status" value="4"/>
</dbReference>
<keyword evidence="4" id="KW-1185">Reference proteome</keyword>
<evidence type="ECO:0000256" key="2">
    <source>
        <dbReference type="ARBA" id="ARBA00022490"/>
    </source>
</evidence>
<dbReference type="Proteomes" id="UP001154078">
    <property type="component" value="Chromosome 1"/>
</dbReference>
<dbReference type="InterPro" id="IPR052139">
    <property type="entry name" value="Methylosome_Comp_WDR77"/>
</dbReference>
<dbReference type="InterPro" id="IPR036322">
    <property type="entry name" value="WD40_repeat_dom_sf"/>
</dbReference>
<dbReference type="SUPFAM" id="SSF50978">
    <property type="entry name" value="WD40 repeat-like"/>
    <property type="match status" value="1"/>
</dbReference>
<gene>
    <name evidence="3" type="ORF">MELIAE_LOCUS366</name>
</gene>
<comment type="subcellular location">
    <subcellularLocation>
        <location evidence="1">Cytoplasm</location>
    </subcellularLocation>
</comment>
<evidence type="ECO:0000313" key="3">
    <source>
        <dbReference type="EMBL" id="CAH0546130.1"/>
    </source>
</evidence>
<organism evidence="3 4">
    <name type="scientific">Brassicogethes aeneus</name>
    <name type="common">Rape pollen beetle</name>
    <name type="synonym">Meligethes aeneus</name>
    <dbReference type="NCBI Taxonomy" id="1431903"/>
    <lineage>
        <taxon>Eukaryota</taxon>
        <taxon>Metazoa</taxon>
        <taxon>Ecdysozoa</taxon>
        <taxon>Arthropoda</taxon>
        <taxon>Hexapoda</taxon>
        <taxon>Insecta</taxon>
        <taxon>Pterygota</taxon>
        <taxon>Neoptera</taxon>
        <taxon>Endopterygota</taxon>
        <taxon>Coleoptera</taxon>
        <taxon>Polyphaga</taxon>
        <taxon>Cucujiformia</taxon>
        <taxon>Nitidulidae</taxon>
        <taxon>Meligethinae</taxon>
        <taxon>Brassicogethes</taxon>
    </lineage>
</organism>
<accession>A0A9P0APC7</accession>
<dbReference type="InterPro" id="IPR001680">
    <property type="entry name" value="WD40_rpt"/>
</dbReference>
<dbReference type="GO" id="GO:0034709">
    <property type="term" value="C:methylosome"/>
    <property type="evidence" value="ECO:0007669"/>
    <property type="project" value="TreeGrafter"/>
</dbReference>
<dbReference type="OrthoDB" id="10260946at2759"/>
<dbReference type="GO" id="GO:0007309">
    <property type="term" value="P:oocyte axis specification"/>
    <property type="evidence" value="ECO:0007669"/>
    <property type="project" value="TreeGrafter"/>
</dbReference>
<dbReference type="PANTHER" id="PTHR46853:SF1">
    <property type="entry name" value="METHYLOSOME PROTEIN 50"/>
    <property type="match status" value="1"/>
</dbReference>
<reference evidence="3" key="1">
    <citation type="submission" date="2021-12" db="EMBL/GenBank/DDBJ databases">
        <authorList>
            <person name="King R."/>
        </authorList>
    </citation>
    <scope>NUCLEOTIDE SEQUENCE</scope>
</reference>
<evidence type="ECO:0000313" key="4">
    <source>
        <dbReference type="Proteomes" id="UP001154078"/>
    </source>
</evidence>
<name>A0A9P0APC7_BRAAE</name>
<dbReference type="InterPro" id="IPR015943">
    <property type="entry name" value="WD40/YVTN_repeat-like_dom_sf"/>
</dbReference>
<dbReference type="Gene3D" id="2.130.10.10">
    <property type="entry name" value="YVTN repeat-like/Quinoprotein amine dehydrogenase"/>
    <property type="match status" value="1"/>
</dbReference>
<sequence>MIAEAGTQNDLSLCIFPPNKPLEAVLDFSKKPVLYDNLLFVDFNDKGECILGSSNIDSTFWEGTLLFYKNPEKLLTNDHDAHYIFATASDGKFINNTTIALAEETGVLTILSLVDGLLQPIKFFRHCQNIPEIATWKNAPKILTCCDKSVFVWDIDTLERKPYYKFDNFHLSLINSVDVLQNDVNQFLTASNDRKAVIWDTRSDKPAQVLYSNEFSAIKNIKWNQTNTNYIIAGTQAGDVYLLDKREPKDFVAVKHCYESSIHRIAIENNKVAVCGNSTEIITYDCNNATFNSEHRISTHNKFVRSVKWVDNVLYSCGFDKKVIKHDV</sequence>
<protein>
    <submittedName>
        <fullName evidence="3">Uncharacterized protein</fullName>
    </submittedName>
</protein>
<keyword evidence="2" id="KW-0963">Cytoplasm</keyword>
<dbReference type="PANTHER" id="PTHR46853">
    <property type="entry name" value="METHYLOSOME PROTEIN 50"/>
    <property type="match status" value="1"/>
</dbReference>
<dbReference type="AlphaFoldDB" id="A0A9P0APC7"/>